<gene>
    <name evidence="1" type="ORF">COU14_00040</name>
</gene>
<organism evidence="1 2">
    <name type="scientific">Candidatus Kaiserbacteria bacterium CG10_big_fil_rev_8_21_14_0_10_44_10</name>
    <dbReference type="NCBI Taxonomy" id="1974606"/>
    <lineage>
        <taxon>Bacteria</taxon>
        <taxon>Candidatus Kaiseribacteriota</taxon>
    </lineage>
</organism>
<sequence>MTFIDMATYRRACQKAEEGVDPITLMEAIFRIYDMWFRDKDEGKKIDFHSYFGPVALSLGIDDLFEAKKYRKAFAAYFQRRALMKLELIREHKREASDFVSNNHVEFANSNHVRIRISEDVSLEFRATKRRGPLSWQHVDERFKVIHFGSGEVSDEERHRARKQALQVLNSVRERGGIKSAE</sequence>
<evidence type="ECO:0000313" key="1">
    <source>
        <dbReference type="EMBL" id="PIR86230.1"/>
    </source>
</evidence>
<dbReference type="EMBL" id="PFBG01000001">
    <property type="protein sequence ID" value="PIR86230.1"/>
    <property type="molecule type" value="Genomic_DNA"/>
</dbReference>
<reference evidence="2" key="1">
    <citation type="submission" date="2017-09" db="EMBL/GenBank/DDBJ databases">
        <title>Depth-based differentiation of microbial function through sediment-hosted aquifers and enrichment of novel symbionts in the deep terrestrial subsurface.</title>
        <authorList>
            <person name="Probst A.J."/>
            <person name="Ladd B."/>
            <person name="Jarett J.K."/>
            <person name="Geller-Mcgrath D.E."/>
            <person name="Sieber C.M.K."/>
            <person name="Emerson J.B."/>
            <person name="Anantharaman K."/>
            <person name="Thomas B.C."/>
            <person name="Malmstrom R."/>
            <person name="Stieglmeier M."/>
            <person name="Klingl A."/>
            <person name="Woyke T."/>
            <person name="Ryan C.M."/>
            <person name="Banfield J.F."/>
        </authorList>
    </citation>
    <scope>NUCLEOTIDE SEQUENCE [LARGE SCALE GENOMIC DNA]</scope>
</reference>
<dbReference type="AlphaFoldDB" id="A0A2H0UIM5"/>
<name>A0A2H0UIM5_9BACT</name>
<dbReference type="Proteomes" id="UP000229612">
    <property type="component" value="Unassembled WGS sequence"/>
</dbReference>
<protein>
    <submittedName>
        <fullName evidence="1">Uncharacterized protein</fullName>
    </submittedName>
</protein>
<comment type="caution">
    <text evidence="1">The sequence shown here is derived from an EMBL/GenBank/DDBJ whole genome shotgun (WGS) entry which is preliminary data.</text>
</comment>
<proteinExistence type="predicted"/>
<accession>A0A2H0UIM5</accession>
<evidence type="ECO:0000313" key="2">
    <source>
        <dbReference type="Proteomes" id="UP000229612"/>
    </source>
</evidence>